<sequence>MKGSFVILHVGSPSAFLNPLKTLISSEFPQQDHRFWLSAAKDKHGIAENRNVYICNNRFFGALKGYVKLVTQMNAANIVMLHGLFNPRILVVLALMPWLMPKCYWVIWGGDLYQYKTSKASWRSRLKEPFRRLVIRRVGHLVTYIEGDVELARQWYGARGTHHECIMYLSNVVDPKMIMEPSPASDHDGLNILLGNSADPSNNHIEALERLLPFKDQPLKIYAPLSYGDQNHAKKVISQGKAWFGDKFVPMTDFMPFEQYLEFLKSLDIAIFNHQRQQAMGNTITLLGMGKTVFMRSDVSQWRFLTSLGINLSDVDKLELRQIARDEADENARVVHSYFSKATLIKQLADIFEG</sequence>
<dbReference type="AlphaFoldDB" id="A0A7Z1DRN6"/>
<evidence type="ECO:0000256" key="2">
    <source>
        <dbReference type="ARBA" id="ARBA00022519"/>
    </source>
</evidence>
<dbReference type="GO" id="GO:0009246">
    <property type="term" value="P:enterobacterial common antigen biosynthetic process"/>
    <property type="evidence" value="ECO:0007669"/>
    <property type="project" value="InterPro"/>
</dbReference>
<dbReference type="InterPro" id="IPR009993">
    <property type="entry name" value="WecF"/>
</dbReference>
<evidence type="ECO:0000313" key="7">
    <source>
        <dbReference type="Proteomes" id="UP000216984"/>
    </source>
</evidence>
<dbReference type="RefSeq" id="WP_094626055.1">
    <property type="nucleotide sequence ID" value="NZ_NEFY01000028.1"/>
</dbReference>
<evidence type="ECO:0000256" key="5">
    <source>
        <dbReference type="ARBA" id="ARBA00023136"/>
    </source>
</evidence>
<protein>
    <recommendedName>
        <fullName evidence="8">4-alpha-L-fucosyltransferase</fullName>
    </recommendedName>
</protein>
<reference evidence="6 7" key="1">
    <citation type="submission" date="2017-06" db="EMBL/GenBank/DDBJ databases">
        <title>Draft genome sequence of the halophilic bacterium Marinobacter vinifirmus FB1.</title>
        <authorList>
            <person name="Stepanov V.G."/>
            <person name="Roberts D.J."/>
            <person name="Fox G.E."/>
        </authorList>
    </citation>
    <scope>NUCLEOTIDE SEQUENCE [LARGE SCALE GENOMIC DNA]</scope>
    <source>
        <strain evidence="6 7">FB1</strain>
    </source>
</reference>
<evidence type="ECO:0008006" key="8">
    <source>
        <dbReference type="Google" id="ProtNLM"/>
    </source>
</evidence>
<evidence type="ECO:0000256" key="4">
    <source>
        <dbReference type="ARBA" id="ARBA00022679"/>
    </source>
</evidence>
<keyword evidence="7" id="KW-1185">Reference proteome</keyword>
<name>A0A7Z1DRN6_9GAMM</name>
<comment type="caution">
    <text evidence="6">The sequence shown here is derived from an EMBL/GenBank/DDBJ whole genome shotgun (WGS) entry which is preliminary data.</text>
</comment>
<accession>A0A7Z1DRN6</accession>
<evidence type="ECO:0000313" key="6">
    <source>
        <dbReference type="EMBL" id="OZC34739.1"/>
    </source>
</evidence>
<gene>
    <name evidence="6" type="ORF">B9Q17_01150</name>
</gene>
<dbReference type="Proteomes" id="UP000216984">
    <property type="component" value="Unassembled WGS sequence"/>
</dbReference>
<organism evidence="6 7">
    <name type="scientific">Marinobacter vinifirmus</name>
    <dbReference type="NCBI Taxonomy" id="355591"/>
    <lineage>
        <taxon>Bacteria</taxon>
        <taxon>Pseudomonadati</taxon>
        <taxon>Pseudomonadota</taxon>
        <taxon>Gammaproteobacteria</taxon>
        <taxon>Pseudomonadales</taxon>
        <taxon>Marinobacteraceae</taxon>
        <taxon>Marinobacter</taxon>
    </lineage>
</organism>
<dbReference type="Pfam" id="PF07429">
    <property type="entry name" value="Glyco_transf_56"/>
    <property type="match status" value="1"/>
</dbReference>
<dbReference type="SUPFAM" id="SSF53756">
    <property type="entry name" value="UDP-Glycosyltransferase/glycogen phosphorylase"/>
    <property type="match status" value="1"/>
</dbReference>
<keyword evidence="2" id="KW-0997">Cell inner membrane</keyword>
<keyword evidence="1" id="KW-1003">Cell membrane</keyword>
<evidence type="ECO:0000256" key="1">
    <source>
        <dbReference type="ARBA" id="ARBA00022475"/>
    </source>
</evidence>
<dbReference type="EMBL" id="NEFY01000028">
    <property type="protein sequence ID" value="OZC34739.1"/>
    <property type="molecule type" value="Genomic_DNA"/>
</dbReference>
<dbReference type="GO" id="GO:0008417">
    <property type="term" value="F:fucosyltransferase activity"/>
    <property type="evidence" value="ECO:0007669"/>
    <property type="project" value="InterPro"/>
</dbReference>
<proteinExistence type="predicted"/>
<evidence type="ECO:0000256" key="3">
    <source>
        <dbReference type="ARBA" id="ARBA00022676"/>
    </source>
</evidence>
<keyword evidence="3" id="KW-0328">Glycosyltransferase</keyword>
<keyword evidence="5" id="KW-0472">Membrane</keyword>
<keyword evidence="4" id="KW-0808">Transferase</keyword>